<comment type="caution">
    <text evidence="2">The sequence shown here is derived from an EMBL/GenBank/DDBJ whole genome shotgun (WGS) entry which is preliminary data.</text>
</comment>
<gene>
    <name evidence="2" type="ORF">M3N64_13015</name>
</gene>
<accession>A0ABT0MD88</accession>
<dbReference type="EMBL" id="JAMAST010000024">
    <property type="protein sequence ID" value="MCL1632841.1"/>
    <property type="molecule type" value="Genomic_DNA"/>
</dbReference>
<feature type="transmembrane region" description="Helical" evidence="1">
    <location>
        <begin position="94"/>
        <end position="115"/>
    </location>
</feature>
<proteinExistence type="predicted"/>
<evidence type="ECO:0000313" key="2">
    <source>
        <dbReference type="EMBL" id="MCL1632841.1"/>
    </source>
</evidence>
<dbReference type="Proteomes" id="UP001203004">
    <property type="component" value="Unassembled WGS sequence"/>
</dbReference>
<sequence length="175" mass="19071">MESNTISNNKDFSVSLAAFWVKGTIFVDEQFLRVKIPNTILFGLIPAGLQKDSSPLQAISNVYTSSSFKLGRMALGALVFLAGIASLGNLGLGAVLLALIGFLIFGSGILTTFSYERSGIEKKINLPFFEANHARELAEQIEKAMSTFQESRNITKNTDRILNQMQSSGQTKDSI</sequence>
<protein>
    <submittedName>
        <fullName evidence="2">DUF2892 domain-containing protein</fullName>
    </submittedName>
</protein>
<name>A0ABT0MD88_9BACL</name>
<keyword evidence="1" id="KW-1133">Transmembrane helix</keyword>
<dbReference type="RefSeq" id="WP_249103517.1">
    <property type="nucleotide sequence ID" value="NZ_JAMAST010000024.1"/>
</dbReference>
<keyword evidence="3" id="KW-1185">Reference proteome</keyword>
<reference evidence="2 3" key="1">
    <citation type="submission" date="2022-05" db="EMBL/GenBank/DDBJ databases">
        <title>Sporolactobacillus sp nov CPB3-1, isolated from tree bark (Mangifera indica L.).</title>
        <authorList>
            <person name="Phuengjayaem S."/>
            <person name="Tanasupawat S."/>
        </authorList>
    </citation>
    <scope>NUCLEOTIDE SEQUENCE [LARGE SCALE GENOMIC DNA]</scope>
    <source>
        <strain evidence="2 3">CPB3-1</strain>
    </source>
</reference>
<organism evidence="2 3">
    <name type="scientific">Sporolactobacillus mangiferae</name>
    <dbReference type="NCBI Taxonomy" id="2940498"/>
    <lineage>
        <taxon>Bacteria</taxon>
        <taxon>Bacillati</taxon>
        <taxon>Bacillota</taxon>
        <taxon>Bacilli</taxon>
        <taxon>Bacillales</taxon>
        <taxon>Sporolactobacillaceae</taxon>
        <taxon>Sporolactobacillus</taxon>
    </lineage>
</organism>
<keyword evidence="1" id="KW-0812">Transmembrane</keyword>
<feature type="transmembrane region" description="Helical" evidence="1">
    <location>
        <begin position="70"/>
        <end position="88"/>
    </location>
</feature>
<keyword evidence="1" id="KW-0472">Membrane</keyword>
<evidence type="ECO:0000313" key="3">
    <source>
        <dbReference type="Proteomes" id="UP001203004"/>
    </source>
</evidence>
<evidence type="ECO:0000256" key="1">
    <source>
        <dbReference type="SAM" id="Phobius"/>
    </source>
</evidence>